<evidence type="ECO:0000313" key="3">
    <source>
        <dbReference type="EMBL" id="EGF82133.1"/>
    </source>
</evidence>
<evidence type="ECO:0000256" key="1">
    <source>
        <dbReference type="SAM" id="MobiDB-lite"/>
    </source>
</evidence>
<feature type="compositionally biased region" description="Acidic residues" evidence="1">
    <location>
        <begin position="58"/>
        <end position="78"/>
    </location>
</feature>
<feature type="region of interest" description="Disordered" evidence="1">
    <location>
        <begin position="32"/>
        <end position="83"/>
    </location>
</feature>
<evidence type="ECO:0000256" key="2">
    <source>
        <dbReference type="SAM" id="SignalP"/>
    </source>
</evidence>
<reference evidence="3 4" key="1">
    <citation type="submission" date="2009-12" db="EMBL/GenBank/DDBJ databases">
        <title>The draft genome of Batrachochytrium dendrobatidis.</title>
        <authorList>
            <consortium name="US DOE Joint Genome Institute (JGI-PGF)"/>
            <person name="Kuo A."/>
            <person name="Salamov A."/>
            <person name="Schmutz J."/>
            <person name="Lucas S."/>
            <person name="Pitluck S."/>
            <person name="Rosenblum E."/>
            <person name="Stajich J."/>
            <person name="Eisen M."/>
            <person name="Grigoriev I.V."/>
        </authorList>
    </citation>
    <scope>NUCLEOTIDE SEQUENCE [LARGE SCALE GENOMIC DNA]</scope>
    <source>
        <strain evidence="4">JAM81 / FGSC 10211</strain>
    </source>
</reference>
<keyword evidence="4" id="KW-1185">Reference proteome</keyword>
<evidence type="ECO:0000313" key="4">
    <source>
        <dbReference type="Proteomes" id="UP000007241"/>
    </source>
</evidence>
<protein>
    <submittedName>
        <fullName evidence="3">Uncharacterized protein</fullName>
    </submittedName>
</protein>
<dbReference type="AlphaFoldDB" id="F4NZ35"/>
<dbReference type="Proteomes" id="UP000007241">
    <property type="component" value="Unassembled WGS sequence"/>
</dbReference>
<dbReference type="HOGENOM" id="CLU_1421178_0_0_1"/>
<sequence>MKFIDIVLALTMSVTVSAAVIASESTTQSLHLSKRSPGKGIKLPFQNNGSDMKKLIDNEDEDEDEDEDHSDSSEDETGEVQSQYLQLRQKYEKYKQLEKKSPYLASKHFDGLQSGATWVHLPKEKLEALLHKPDSSLTQKERAQKAKYHSDLEIYGSYREVKEKREQAKRELDDFKKGHGIESESNLKKLTSKFTKN</sequence>
<dbReference type="EMBL" id="GL882881">
    <property type="protein sequence ID" value="EGF82133.1"/>
    <property type="molecule type" value="Genomic_DNA"/>
</dbReference>
<accession>F4NZ35</accession>
<feature type="chain" id="PRO_5003318757" evidence="2">
    <location>
        <begin position="19"/>
        <end position="197"/>
    </location>
</feature>
<gene>
    <name evidence="3" type="ORF">BATDEDRAFT_23460</name>
</gene>
<proteinExistence type="predicted"/>
<dbReference type="RefSeq" id="XP_006677289.1">
    <property type="nucleotide sequence ID" value="XM_006677226.1"/>
</dbReference>
<feature type="signal peptide" evidence="2">
    <location>
        <begin position="1"/>
        <end position="18"/>
    </location>
</feature>
<name>F4NZ35_BATDJ</name>
<dbReference type="InParanoid" id="F4NZ35"/>
<dbReference type="GeneID" id="18238220"/>
<keyword evidence="2" id="KW-0732">Signal</keyword>
<organism evidence="3 4">
    <name type="scientific">Batrachochytrium dendrobatidis (strain JAM81 / FGSC 10211)</name>
    <name type="common">Frog chytrid fungus</name>
    <dbReference type="NCBI Taxonomy" id="684364"/>
    <lineage>
        <taxon>Eukaryota</taxon>
        <taxon>Fungi</taxon>
        <taxon>Fungi incertae sedis</taxon>
        <taxon>Chytridiomycota</taxon>
        <taxon>Chytridiomycota incertae sedis</taxon>
        <taxon>Chytridiomycetes</taxon>
        <taxon>Rhizophydiales</taxon>
        <taxon>Rhizophydiales incertae sedis</taxon>
        <taxon>Batrachochytrium</taxon>
    </lineage>
</organism>